<dbReference type="EMBL" id="JAPNTZ010000011">
    <property type="protein sequence ID" value="MCY1142139.1"/>
    <property type="molecule type" value="Genomic_DNA"/>
</dbReference>
<dbReference type="PANTHER" id="PTHR43798">
    <property type="entry name" value="MONOACYLGLYCEROL LIPASE"/>
    <property type="match status" value="1"/>
</dbReference>
<dbReference type="InterPro" id="IPR029058">
    <property type="entry name" value="AB_hydrolase_fold"/>
</dbReference>
<reference evidence="3" key="1">
    <citation type="submission" date="2022-11" db="EMBL/GenBank/DDBJ databases">
        <authorList>
            <person name="Somphong A."/>
            <person name="Phongsopitanun W."/>
        </authorList>
    </citation>
    <scope>NUCLEOTIDE SEQUENCE</scope>
    <source>
        <strain evidence="3">Pm04-4</strain>
    </source>
</reference>
<dbReference type="GO" id="GO:0016787">
    <property type="term" value="F:hydrolase activity"/>
    <property type="evidence" value="ECO:0007669"/>
    <property type="project" value="UniProtKB-KW"/>
</dbReference>
<comment type="caution">
    <text evidence="3">The sequence shown here is derived from an EMBL/GenBank/DDBJ whole genome shotgun (WGS) entry which is preliminary data.</text>
</comment>
<dbReference type="PANTHER" id="PTHR43798:SF31">
    <property type="entry name" value="AB HYDROLASE SUPERFAMILY PROTEIN YCLE"/>
    <property type="match status" value="1"/>
</dbReference>
<keyword evidence="4" id="KW-1185">Reference proteome</keyword>
<evidence type="ECO:0000313" key="3">
    <source>
        <dbReference type="EMBL" id="MCY1142139.1"/>
    </source>
</evidence>
<keyword evidence="1 3" id="KW-0378">Hydrolase</keyword>
<organism evidence="3 4">
    <name type="scientific">Paractinoplanes pyxinae</name>
    <dbReference type="NCBI Taxonomy" id="2997416"/>
    <lineage>
        <taxon>Bacteria</taxon>
        <taxon>Bacillati</taxon>
        <taxon>Actinomycetota</taxon>
        <taxon>Actinomycetes</taxon>
        <taxon>Micromonosporales</taxon>
        <taxon>Micromonosporaceae</taxon>
        <taxon>Paractinoplanes</taxon>
    </lineage>
</organism>
<dbReference type="SUPFAM" id="SSF53474">
    <property type="entry name" value="alpha/beta-Hydrolases"/>
    <property type="match status" value="1"/>
</dbReference>
<evidence type="ECO:0000256" key="1">
    <source>
        <dbReference type="ARBA" id="ARBA00022801"/>
    </source>
</evidence>
<dbReference type="PRINTS" id="PR00111">
    <property type="entry name" value="ABHYDROLASE"/>
</dbReference>
<dbReference type="RefSeq" id="WP_267566548.1">
    <property type="nucleotide sequence ID" value="NZ_JAPNTZ010000011.1"/>
</dbReference>
<feature type="domain" description="AB hydrolase-1" evidence="2">
    <location>
        <begin position="26"/>
        <end position="260"/>
    </location>
</feature>
<dbReference type="Pfam" id="PF12697">
    <property type="entry name" value="Abhydrolase_6"/>
    <property type="match status" value="1"/>
</dbReference>
<evidence type="ECO:0000259" key="2">
    <source>
        <dbReference type="Pfam" id="PF12697"/>
    </source>
</evidence>
<proteinExistence type="predicted"/>
<sequence length="272" mass="29220">MTKKVSTRAPINVTAWDGPGPAAPAILVHGTFTWASWAFQHQQPLARDRRVLLPDRRGFGHSPDPDDGISDYAADASDILELMASAGPHGVHLLGHSYGGTVAMLAAAARPDLVRSLTLVEPCAHTVAASSPVVAAAIDDGRRFMAVARDQDPSAYVETAYPVGRRPQPASWLLRAARTALNERPCWLAELPVPALREATFAKLVVLGGWDSTPPGYRPGMAEVMRVVCTTVASRIGARLAEVPGAAHEPQREEPEAFNQLVRDFWASQEGQ</sequence>
<dbReference type="PRINTS" id="PR00412">
    <property type="entry name" value="EPOXHYDRLASE"/>
</dbReference>
<dbReference type="InterPro" id="IPR000073">
    <property type="entry name" value="AB_hydrolase_1"/>
</dbReference>
<name>A0ABT4B6M1_9ACTN</name>
<dbReference type="InterPro" id="IPR050266">
    <property type="entry name" value="AB_hydrolase_sf"/>
</dbReference>
<dbReference type="Gene3D" id="3.40.50.1820">
    <property type="entry name" value="alpha/beta hydrolase"/>
    <property type="match status" value="1"/>
</dbReference>
<accession>A0ABT4B6M1</accession>
<dbReference type="Proteomes" id="UP001151002">
    <property type="component" value="Unassembled WGS sequence"/>
</dbReference>
<dbReference type="InterPro" id="IPR000639">
    <property type="entry name" value="Epox_hydrolase-like"/>
</dbReference>
<protein>
    <submittedName>
        <fullName evidence="3">Alpha/beta hydrolase</fullName>
    </submittedName>
</protein>
<evidence type="ECO:0000313" key="4">
    <source>
        <dbReference type="Proteomes" id="UP001151002"/>
    </source>
</evidence>
<gene>
    <name evidence="3" type="ORF">OWR29_29440</name>
</gene>